<dbReference type="InterPro" id="IPR044296">
    <property type="entry name" value="HIPP46"/>
</dbReference>
<reference evidence="2" key="1">
    <citation type="submission" date="2020-06" db="EMBL/GenBank/DDBJ databases">
        <authorList>
            <person name="Li T."/>
            <person name="Hu X."/>
            <person name="Zhang T."/>
            <person name="Song X."/>
            <person name="Zhang H."/>
            <person name="Dai N."/>
            <person name="Sheng W."/>
            <person name="Hou X."/>
            <person name="Wei L."/>
        </authorList>
    </citation>
    <scope>NUCLEOTIDE SEQUENCE</scope>
    <source>
        <strain evidence="2">K16</strain>
        <tissue evidence="2">Leaf</tissue>
    </source>
</reference>
<proteinExistence type="predicted"/>
<dbReference type="AlphaFoldDB" id="A0AAE1WS29"/>
<feature type="domain" description="Reverse transcriptase zinc-binding" evidence="1">
    <location>
        <begin position="157"/>
        <end position="254"/>
    </location>
</feature>
<evidence type="ECO:0000259" key="1">
    <source>
        <dbReference type="Pfam" id="PF13966"/>
    </source>
</evidence>
<sequence length="354" mass="40199">MNDEKSRSKALKISVCVSGVESAALKGEGKNQVEVVGEGIDAVELTRRLRKNVAYAELVSVAEVKKEAAPAAKVVAPAAKVVTPNPQPTVVWTYAPPYDGFPQYPVYERRCYEEGGWNEELTRSVFQPINVEIIVGITRAVGNPNQLRWHYEKKECYSVKSAYRLLVNGVVPHLQARPVGTKSYKSKSWRFVWHTSVPPKVRLLAWRACRDSLPTYSNLQKRGMSTAGACPYRGTELEDLLHMLLRCHFPRLVWALSHLLPWTVISNVQSDPEAWFRGLYRSLDAAEFNQALIISWFLLGACNRLLFENYSISPQELIERVWCMESNLWQKGRAVQELEDGLKLIMVLVLILWV</sequence>
<evidence type="ECO:0000313" key="3">
    <source>
        <dbReference type="Proteomes" id="UP001289374"/>
    </source>
</evidence>
<organism evidence="2 3">
    <name type="scientific">Sesamum angolense</name>
    <dbReference type="NCBI Taxonomy" id="2727404"/>
    <lineage>
        <taxon>Eukaryota</taxon>
        <taxon>Viridiplantae</taxon>
        <taxon>Streptophyta</taxon>
        <taxon>Embryophyta</taxon>
        <taxon>Tracheophyta</taxon>
        <taxon>Spermatophyta</taxon>
        <taxon>Magnoliopsida</taxon>
        <taxon>eudicotyledons</taxon>
        <taxon>Gunneridae</taxon>
        <taxon>Pentapetalae</taxon>
        <taxon>asterids</taxon>
        <taxon>lamiids</taxon>
        <taxon>Lamiales</taxon>
        <taxon>Pedaliaceae</taxon>
        <taxon>Sesamum</taxon>
    </lineage>
</organism>
<protein>
    <submittedName>
        <fullName evidence="2">Disease resistance protein Pik-1</fullName>
    </submittedName>
</protein>
<accession>A0AAE1WS29</accession>
<dbReference type="PANTHER" id="PTHR46371">
    <property type="entry name" value="OS04G0464100 PROTEIN"/>
    <property type="match status" value="1"/>
</dbReference>
<dbReference type="Gene3D" id="3.30.70.100">
    <property type="match status" value="1"/>
</dbReference>
<keyword evidence="3" id="KW-1185">Reference proteome</keyword>
<gene>
    <name evidence="2" type="ORF">Sango_1297300</name>
</gene>
<dbReference type="InterPro" id="IPR026960">
    <property type="entry name" value="RVT-Znf"/>
</dbReference>
<dbReference type="Proteomes" id="UP001289374">
    <property type="component" value="Unassembled WGS sequence"/>
</dbReference>
<evidence type="ECO:0000313" key="2">
    <source>
        <dbReference type="EMBL" id="KAK4398218.1"/>
    </source>
</evidence>
<dbReference type="Pfam" id="PF13966">
    <property type="entry name" value="zf-RVT"/>
    <property type="match status" value="1"/>
</dbReference>
<name>A0AAE1WS29_9LAMI</name>
<reference evidence="2" key="2">
    <citation type="journal article" date="2024" name="Plant">
        <title>Genomic evolution and insights into agronomic trait innovations of Sesamum species.</title>
        <authorList>
            <person name="Miao H."/>
            <person name="Wang L."/>
            <person name="Qu L."/>
            <person name="Liu H."/>
            <person name="Sun Y."/>
            <person name="Le M."/>
            <person name="Wang Q."/>
            <person name="Wei S."/>
            <person name="Zheng Y."/>
            <person name="Lin W."/>
            <person name="Duan Y."/>
            <person name="Cao H."/>
            <person name="Xiong S."/>
            <person name="Wang X."/>
            <person name="Wei L."/>
            <person name="Li C."/>
            <person name="Ma Q."/>
            <person name="Ju M."/>
            <person name="Zhao R."/>
            <person name="Li G."/>
            <person name="Mu C."/>
            <person name="Tian Q."/>
            <person name="Mei H."/>
            <person name="Zhang T."/>
            <person name="Gao T."/>
            <person name="Zhang H."/>
        </authorList>
    </citation>
    <scope>NUCLEOTIDE SEQUENCE</scope>
    <source>
        <strain evidence="2">K16</strain>
    </source>
</reference>
<dbReference type="EMBL" id="JACGWL010000007">
    <property type="protein sequence ID" value="KAK4398218.1"/>
    <property type="molecule type" value="Genomic_DNA"/>
</dbReference>
<comment type="caution">
    <text evidence="2">The sequence shown here is derived from an EMBL/GenBank/DDBJ whole genome shotgun (WGS) entry which is preliminary data.</text>
</comment>